<sequence length="317" mass="36399">MRFLFTNSAPIISYGLATGFSQLGHSVKVVNLASEYHKDNKILYRIISTYNPDFVICEGGDSLYPLLFPALDNLHVPLIYWAIEDPPDFERLSLPFACKARYVFTPALECIEQYAHHGIKAHLLMFACNPDFHKKVPPRKDLKNDIVFMGNNYFRHAARNEGRKIILEPIINAGLNIKIYGLDWWLNPAYGFTIGKNLYGGYMPYEDLPGLYASTKIVLGLHSVNTSPTMMSMRTFEVLGCGAFYLTQHTPAIESLFTNYKHLVWSKSSEQTLELVRYYLEHDTERQTIASAGQQEVYAHHTYKQRAQDILNIIRRY</sequence>
<organism evidence="3 4">
    <name type="scientific">Mahella australiensis (strain DSM 15567 / CIP 107919 / 50-1 BON)</name>
    <dbReference type="NCBI Taxonomy" id="697281"/>
    <lineage>
        <taxon>Bacteria</taxon>
        <taxon>Bacillati</taxon>
        <taxon>Bacillota</taxon>
        <taxon>Clostridia</taxon>
        <taxon>Thermoanaerobacterales</taxon>
        <taxon>Thermoanaerobacterales Family IV. Incertae Sedis</taxon>
        <taxon>Mahella</taxon>
    </lineage>
</organism>
<dbReference type="InterPro" id="IPR024542">
    <property type="entry name" value="YkvP_N"/>
</dbReference>
<dbReference type="RefSeq" id="WP_013781125.1">
    <property type="nucleotide sequence ID" value="NC_015520.1"/>
</dbReference>
<proteinExistence type="predicted"/>
<gene>
    <name evidence="3" type="ordered locus">Mahau_1506</name>
</gene>
<evidence type="ECO:0000259" key="1">
    <source>
        <dbReference type="Pfam" id="PF12996"/>
    </source>
</evidence>
<reference evidence="3 4" key="2">
    <citation type="journal article" date="2011" name="Stand. Genomic Sci.">
        <title>Complete genome sequence of Mahella australiensis type strain (50-1 BON).</title>
        <authorList>
            <person name="Sikorski J."/>
            <person name="Teshima H."/>
            <person name="Nolan M."/>
            <person name="Lucas S."/>
            <person name="Hammon N."/>
            <person name="Deshpande S."/>
            <person name="Cheng J.F."/>
            <person name="Pitluck S."/>
            <person name="Liolios K."/>
            <person name="Pagani I."/>
            <person name="Ivanova N."/>
            <person name="Huntemann M."/>
            <person name="Mavromatis K."/>
            <person name="Ovchinikova G."/>
            <person name="Pati A."/>
            <person name="Tapia R."/>
            <person name="Han C."/>
            <person name="Goodwin L."/>
            <person name="Chen A."/>
            <person name="Palaniappan K."/>
            <person name="Land M."/>
            <person name="Hauser L."/>
            <person name="Ngatchou-Djao O.D."/>
            <person name="Rohde M."/>
            <person name="Pukall R."/>
            <person name="Spring S."/>
            <person name="Abt B."/>
            <person name="Goker M."/>
            <person name="Detter J.C."/>
            <person name="Woyke T."/>
            <person name="Bristow J."/>
            <person name="Markowitz V."/>
            <person name="Hugenholtz P."/>
            <person name="Eisen J.A."/>
            <person name="Kyrpides N.C."/>
            <person name="Klenk H.P."/>
            <person name="Lapidus A."/>
        </authorList>
    </citation>
    <scope>NUCLEOTIDE SEQUENCE [LARGE SCALE GENOMIC DNA]</scope>
    <source>
        <strain evidence="4">DSM 15567 / CIP 107919 / 50-1 BON</strain>
    </source>
</reference>
<evidence type="ECO:0000259" key="2">
    <source>
        <dbReference type="Pfam" id="PF13524"/>
    </source>
</evidence>
<feature type="domain" description="Spore protein YkvP N-terminal" evidence="1">
    <location>
        <begin position="3"/>
        <end position="105"/>
    </location>
</feature>
<name>F3ZYF4_MAHA5</name>
<dbReference type="InterPro" id="IPR055259">
    <property type="entry name" value="YkvP/CgeB_Glyco_trans-like"/>
</dbReference>
<dbReference type="Proteomes" id="UP000008457">
    <property type="component" value="Chromosome"/>
</dbReference>
<dbReference type="Pfam" id="PF13524">
    <property type="entry name" value="Glyco_trans_1_2"/>
    <property type="match status" value="1"/>
</dbReference>
<dbReference type="Pfam" id="PF12996">
    <property type="entry name" value="DUF3880"/>
    <property type="match status" value="1"/>
</dbReference>
<feature type="domain" description="Spore protein YkvP/CgeB glycosyl transferase-like" evidence="2">
    <location>
        <begin position="164"/>
        <end position="312"/>
    </location>
</feature>
<dbReference type="OrthoDB" id="7019976at2"/>
<dbReference type="KEGG" id="mas:Mahau_1506"/>
<dbReference type="AlphaFoldDB" id="F3ZYF4"/>
<evidence type="ECO:0000313" key="3">
    <source>
        <dbReference type="EMBL" id="AEE96696.1"/>
    </source>
</evidence>
<evidence type="ECO:0008006" key="5">
    <source>
        <dbReference type="Google" id="ProtNLM"/>
    </source>
</evidence>
<keyword evidence="4" id="KW-1185">Reference proteome</keyword>
<accession>F3ZYF4</accession>
<dbReference type="HOGENOM" id="CLU_058186_0_0_9"/>
<evidence type="ECO:0000313" key="4">
    <source>
        <dbReference type="Proteomes" id="UP000008457"/>
    </source>
</evidence>
<dbReference type="STRING" id="697281.Mahau_1506"/>
<reference evidence="4" key="1">
    <citation type="submission" date="2010-11" db="EMBL/GenBank/DDBJ databases">
        <title>The complete genome of Mahella australiensis DSM 15567.</title>
        <authorList>
            <consortium name="US DOE Joint Genome Institute (JGI-PGF)"/>
            <person name="Lucas S."/>
            <person name="Copeland A."/>
            <person name="Lapidus A."/>
            <person name="Bruce D."/>
            <person name="Goodwin L."/>
            <person name="Pitluck S."/>
            <person name="Kyrpides N."/>
            <person name="Mavromatis K."/>
            <person name="Pagani I."/>
            <person name="Ivanova N."/>
            <person name="Teshima H."/>
            <person name="Brettin T."/>
            <person name="Detter J.C."/>
            <person name="Han C."/>
            <person name="Tapia R."/>
            <person name="Land M."/>
            <person name="Hauser L."/>
            <person name="Markowitz V."/>
            <person name="Cheng J.-F."/>
            <person name="Hugenholtz P."/>
            <person name="Woyke T."/>
            <person name="Wu D."/>
            <person name="Spring S."/>
            <person name="Pukall R."/>
            <person name="Steenblock K."/>
            <person name="Schneider S."/>
            <person name="Klenk H.-P."/>
            <person name="Eisen J.A."/>
        </authorList>
    </citation>
    <scope>NUCLEOTIDE SEQUENCE [LARGE SCALE GENOMIC DNA]</scope>
    <source>
        <strain evidence="4">DSM 15567 / CIP 107919 / 50-1 BON</strain>
    </source>
</reference>
<dbReference type="eggNOG" id="COG4641">
    <property type="taxonomic scope" value="Bacteria"/>
</dbReference>
<dbReference type="EMBL" id="CP002360">
    <property type="protein sequence ID" value="AEE96696.1"/>
    <property type="molecule type" value="Genomic_DNA"/>
</dbReference>
<protein>
    <recommendedName>
        <fullName evidence="5">DUF3880 domain-containing protein</fullName>
    </recommendedName>
</protein>
<dbReference type="SUPFAM" id="SSF53756">
    <property type="entry name" value="UDP-Glycosyltransferase/glycogen phosphorylase"/>
    <property type="match status" value="1"/>
</dbReference>